<dbReference type="Pfam" id="PF14703">
    <property type="entry name" value="PHM7_cyt"/>
    <property type="match status" value="1"/>
</dbReference>
<dbReference type="Proteomes" id="UP000053477">
    <property type="component" value="Unassembled WGS sequence"/>
</dbReference>
<keyword evidence="6 8" id="KW-0472">Membrane</keyword>
<evidence type="ECO:0000259" key="9">
    <source>
        <dbReference type="Pfam" id="PF02714"/>
    </source>
</evidence>
<evidence type="ECO:0000259" key="12">
    <source>
        <dbReference type="Pfam" id="PF14703"/>
    </source>
</evidence>
<dbReference type="Pfam" id="PF02714">
    <property type="entry name" value="RSN1_7TM"/>
    <property type="match status" value="1"/>
</dbReference>
<keyword evidence="3" id="KW-0813">Transport</keyword>
<feature type="transmembrane region" description="Helical" evidence="8">
    <location>
        <begin position="147"/>
        <end position="166"/>
    </location>
</feature>
<dbReference type="InterPro" id="IPR003864">
    <property type="entry name" value="CSC1/OSCA1-like_7TM"/>
</dbReference>
<feature type="domain" description="CSC1/OSCA1-like N-terminal transmembrane" evidence="11">
    <location>
        <begin position="15"/>
        <end position="166"/>
    </location>
</feature>
<gene>
    <name evidence="13" type="ORF">SCHPADRAFT_852652</name>
</gene>
<dbReference type="FunCoup" id="A0A0H2RMZ0">
    <property type="interactions" value="59"/>
</dbReference>
<dbReference type="Pfam" id="PF12621">
    <property type="entry name" value="PHM7_ext"/>
    <property type="match status" value="1"/>
</dbReference>
<feature type="transmembrane region" description="Helical" evidence="8">
    <location>
        <begin position="576"/>
        <end position="604"/>
    </location>
</feature>
<dbReference type="InterPro" id="IPR045122">
    <property type="entry name" value="Csc1-like"/>
</dbReference>
<protein>
    <submittedName>
        <fullName evidence="13">DUF221-domain-containing protein</fullName>
    </submittedName>
</protein>
<comment type="subcellular location">
    <subcellularLocation>
        <location evidence="1">Membrane</location>
        <topology evidence="1">Multi-pass membrane protein</topology>
    </subcellularLocation>
</comment>
<evidence type="ECO:0000256" key="5">
    <source>
        <dbReference type="ARBA" id="ARBA00022989"/>
    </source>
</evidence>
<evidence type="ECO:0000313" key="14">
    <source>
        <dbReference type="Proteomes" id="UP000053477"/>
    </source>
</evidence>
<dbReference type="Pfam" id="PF13967">
    <property type="entry name" value="RSN1_TM"/>
    <property type="match status" value="1"/>
</dbReference>
<feature type="transmembrane region" description="Helical" evidence="8">
    <location>
        <begin position="437"/>
        <end position="464"/>
    </location>
</feature>
<proteinExistence type="inferred from homology"/>
<evidence type="ECO:0000313" key="13">
    <source>
        <dbReference type="EMBL" id="KLO13330.1"/>
    </source>
</evidence>
<comment type="similarity">
    <text evidence="2">Belongs to the CSC1 (TC 1.A.17) family.</text>
</comment>
<dbReference type="InterPro" id="IPR032880">
    <property type="entry name" value="CSC1/OSCA1-like_N"/>
</dbReference>
<keyword evidence="14" id="KW-1185">Reference proteome</keyword>
<dbReference type="InterPro" id="IPR022257">
    <property type="entry name" value="PHM7_ext"/>
</dbReference>
<evidence type="ECO:0000256" key="2">
    <source>
        <dbReference type="ARBA" id="ARBA00007779"/>
    </source>
</evidence>
<evidence type="ECO:0000256" key="4">
    <source>
        <dbReference type="ARBA" id="ARBA00022692"/>
    </source>
</evidence>
<accession>A0A0H2RMZ0</accession>
<feature type="region of interest" description="Disordered" evidence="7">
    <location>
        <begin position="793"/>
        <end position="841"/>
    </location>
</feature>
<feature type="transmembrane region" description="Helical" evidence="8">
    <location>
        <begin position="12"/>
        <end position="36"/>
    </location>
</feature>
<evidence type="ECO:0000256" key="7">
    <source>
        <dbReference type="SAM" id="MobiDB-lite"/>
    </source>
</evidence>
<name>A0A0H2RMZ0_9AGAM</name>
<dbReference type="STRING" id="27342.A0A0H2RMZ0"/>
<feature type="transmembrane region" description="Helical" evidence="8">
    <location>
        <begin position="723"/>
        <end position="743"/>
    </location>
</feature>
<dbReference type="InParanoid" id="A0A0H2RMZ0"/>
<evidence type="ECO:0000256" key="1">
    <source>
        <dbReference type="ARBA" id="ARBA00004141"/>
    </source>
</evidence>
<evidence type="ECO:0000259" key="11">
    <source>
        <dbReference type="Pfam" id="PF13967"/>
    </source>
</evidence>
<evidence type="ECO:0000256" key="6">
    <source>
        <dbReference type="ARBA" id="ARBA00023136"/>
    </source>
</evidence>
<dbReference type="InterPro" id="IPR027815">
    <property type="entry name" value="CSC1/OSCA1-like_cyt"/>
</dbReference>
<dbReference type="OrthoDB" id="1076608at2759"/>
<feature type="transmembrane region" description="Helical" evidence="8">
    <location>
        <begin position="625"/>
        <end position="645"/>
    </location>
</feature>
<reference evidence="13 14" key="1">
    <citation type="submission" date="2015-04" db="EMBL/GenBank/DDBJ databases">
        <title>Complete genome sequence of Schizopora paradoxa KUC8140, a cosmopolitan wood degrader in East Asia.</title>
        <authorList>
            <consortium name="DOE Joint Genome Institute"/>
            <person name="Min B."/>
            <person name="Park H."/>
            <person name="Jang Y."/>
            <person name="Kim J.-J."/>
            <person name="Kim K.H."/>
            <person name="Pangilinan J."/>
            <person name="Lipzen A."/>
            <person name="Riley R."/>
            <person name="Grigoriev I.V."/>
            <person name="Spatafora J.W."/>
            <person name="Choi I.-G."/>
        </authorList>
    </citation>
    <scope>NUCLEOTIDE SEQUENCE [LARGE SCALE GENOMIC DNA]</scope>
    <source>
        <strain evidence="13 14">KUC8140</strain>
    </source>
</reference>
<dbReference type="GO" id="GO:0005886">
    <property type="term" value="C:plasma membrane"/>
    <property type="evidence" value="ECO:0007669"/>
    <property type="project" value="TreeGrafter"/>
</dbReference>
<feature type="transmembrane region" description="Helical" evidence="8">
    <location>
        <begin position="651"/>
        <end position="670"/>
    </location>
</feature>
<sequence>MSDTSNAKTESTATFLTALWVNGAIFAVELAVFTFVRTKFVDVYEPRTKTKERNKDDDKDYTPTFYEKLWSWPWHVIMLESEPIMHLNGLDAYFFVRFLLMMCYILLPIWFFSWAILLPVTATSDSGKTGLDMFTFGNISPRQQDRYAAHIILVYLFTFWIWKNIITEMNNFLVKRQLYLAEKRHRESAQARTVLITGIEDDFLSERALTEMFSVLPGGVQKVWLNRNLRDLPEKYKERQKLCKKLEGAENKIIRLANKQHRKLEKSGADAEKLQTTLEALVPENKRPTFRHPAGFMPFSLPLIGKKEDTIRWTSKELRRVNFEMRERQRNAQQDISDVGSRGVSGMGGGIAAGLKKAATKITGNTSSDESSSGLQYPPLSSAFILFHEQIAAHMCVQSLAHHKPYNMTQRYLEISPPDIIWGNLGLNTLEMRIRTAISYGITAALIILWAIPVAFLGAVSNIANLCATYHWLSWICTLPKPVIGILQGVLPPALLAVLNMLLPIFLRLLSKFEGTPTKSNVELSLMTRYFIFNVVNSFLIVTLSSGIIAALPGLVKDPGSIPSLLASSLPQASNFFLTYVLLQGLAVAANAFLQIVGLVIYLAKLFFLGSTPRSLYNVRFKLNSVNWGTVFPLTTLVAVIVITYSIISPIINGLACAAFYLFYLAYKYLFTYRLGQPKSSETGGRFFPKAIQHLFVGLYIQQICLAALFFLARNDSGKPSAVIEGALMIVLLGLTIFFHIIVNDRYGPLIRYLPINFQSGVPDYLLYPDDDHPMPSQGGVVHRPKEVPQHTIQNDAPQAQPMKDEISTDPMAKGADAQDLNGDGVSGLSRSNSSSSDVRINNDDDIDDDSLFKFAHPAIQERQQVIWIPRDELGIWKGELQEMLTMKKVEFDQERTAETEKFDEPEDAVMSIRASTQDAVLTEKGRVELLSDREPPERSEVLYLS</sequence>
<dbReference type="EMBL" id="KQ085961">
    <property type="protein sequence ID" value="KLO13330.1"/>
    <property type="molecule type" value="Genomic_DNA"/>
</dbReference>
<evidence type="ECO:0000256" key="8">
    <source>
        <dbReference type="SAM" id="Phobius"/>
    </source>
</evidence>
<feature type="domain" description="CSC1/OSCA1-like 7TM region" evidence="9">
    <location>
        <begin position="436"/>
        <end position="710"/>
    </location>
</feature>
<feature type="domain" description="10TM putative phosphate transporter extracellular tail" evidence="10">
    <location>
        <begin position="852"/>
        <end position="893"/>
    </location>
</feature>
<dbReference type="AlphaFoldDB" id="A0A0H2RMZ0"/>
<dbReference type="GO" id="GO:0005227">
    <property type="term" value="F:calcium-activated cation channel activity"/>
    <property type="evidence" value="ECO:0007669"/>
    <property type="project" value="InterPro"/>
</dbReference>
<feature type="transmembrane region" description="Helical" evidence="8">
    <location>
        <begin position="94"/>
        <end position="117"/>
    </location>
</feature>
<feature type="transmembrane region" description="Helical" evidence="8">
    <location>
        <begin position="531"/>
        <end position="556"/>
    </location>
</feature>
<feature type="transmembrane region" description="Helical" evidence="8">
    <location>
        <begin position="484"/>
        <end position="510"/>
    </location>
</feature>
<feature type="domain" description="CSC1/OSCA1-like cytosolic" evidence="12">
    <location>
        <begin position="191"/>
        <end position="335"/>
    </location>
</feature>
<keyword evidence="4 8" id="KW-0812">Transmembrane</keyword>
<keyword evidence="5 8" id="KW-1133">Transmembrane helix</keyword>
<dbReference type="PANTHER" id="PTHR13018">
    <property type="entry name" value="PROBABLE MEMBRANE PROTEIN DUF221-RELATED"/>
    <property type="match status" value="1"/>
</dbReference>
<evidence type="ECO:0000256" key="3">
    <source>
        <dbReference type="ARBA" id="ARBA00022448"/>
    </source>
</evidence>
<organism evidence="13 14">
    <name type="scientific">Schizopora paradoxa</name>
    <dbReference type="NCBI Taxonomy" id="27342"/>
    <lineage>
        <taxon>Eukaryota</taxon>
        <taxon>Fungi</taxon>
        <taxon>Dikarya</taxon>
        <taxon>Basidiomycota</taxon>
        <taxon>Agaricomycotina</taxon>
        <taxon>Agaricomycetes</taxon>
        <taxon>Hymenochaetales</taxon>
        <taxon>Schizoporaceae</taxon>
        <taxon>Schizopora</taxon>
    </lineage>
</organism>
<feature type="transmembrane region" description="Helical" evidence="8">
    <location>
        <begin position="691"/>
        <end position="711"/>
    </location>
</feature>
<evidence type="ECO:0000259" key="10">
    <source>
        <dbReference type="Pfam" id="PF12621"/>
    </source>
</evidence>
<dbReference type="PANTHER" id="PTHR13018:SF143">
    <property type="entry name" value="CSC1_OSCA1-LIKE 7TM REGION DOMAIN-CONTAINING PROTEIN"/>
    <property type="match status" value="1"/>
</dbReference>
<feature type="compositionally biased region" description="Low complexity" evidence="7">
    <location>
        <begin position="827"/>
        <end position="840"/>
    </location>
</feature>